<reference evidence="9 10" key="1">
    <citation type="submission" date="2020-08" db="EMBL/GenBank/DDBJ databases">
        <title>Genomic Encyclopedia of Type Strains, Phase IV (KMG-IV): sequencing the most valuable type-strain genomes for metagenomic binning, comparative biology and taxonomic classification.</title>
        <authorList>
            <person name="Goeker M."/>
        </authorList>
    </citation>
    <scope>NUCLEOTIDE SEQUENCE [LARGE SCALE GENOMIC DNA]</scope>
    <source>
        <strain evidence="9 10">DSM 103462</strain>
    </source>
</reference>
<organism evidence="9 10">
    <name type="scientific">Treponema ruminis</name>
    <dbReference type="NCBI Taxonomy" id="744515"/>
    <lineage>
        <taxon>Bacteria</taxon>
        <taxon>Pseudomonadati</taxon>
        <taxon>Spirochaetota</taxon>
        <taxon>Spirochaetia</taxon>
        <taxon>Spirochaetales</taxon>
        <taxon>Treponemataceae</taxon>
        <taxon>Treponema</taxon>
    </lineage>
</organism>
<dbReference type="InterPro" id="IPR042175">
    <property type="entry name" value="Cell/Rod_MreC_2"/>
</dbReference>
<evidence type="ECO:0000256" key="1">
    <source>
        <dbReference type="ARBA" id="ARBA00009369"/>
    </source>
</evidence>
<dbReference type="GO" id="GO:0008360">
    <property type="term" value="P:regulation of cell shape"/>
    <property type="evidence" value="ECO:0007669"/>
    <property type="project" value="UniProtKB-KW"/>
</dbReference>
<keyword evidence="3 5" id="KW-0133">Cell shape</keyword>
<dbReference type="NCBIfam" id="TIGR00219">
    <property type="entry name" value="mreC"/>
    <property type="match status" value="1"/>
</dbReference>
<feature type="domain" description="Rod shape-determining protein MreC beta-barrel core" evidence="8">
    <location>
        <begin position="123"/>
        <end position="275"/>
    </location>
</feature>
<dbReference type="InterPro" id="IPR042177">
    <property type="entry name" value="Cell/Rod_1"/>
</dbReference>
<dbReference type="InterPro" id="IPR007221">
    <property type="entry name" value="MreC"/>
</dbReference>
<gene>
    <name evidence="9" type="ORF">HNP76_000917</name>
</gene>
<keyword evidence="7" id="KW-0812">Transmembrane</keyword>
<dbReference type="InterPro" id="IPR055342">
    <property type="entry name" value="MreC_beta-barrel_core"/>
</dbReference>
<dbReference type="RefSeq" id="WP_184657965.1">
    <property type="nucleotide sequence ID" value="NZ_CP031518.1"/>
</dbReference>
<evidence type="ECO:0000313" key="10">
    <source>
        <dbReference type="Proteomes" id="UP000518887"/>
    </source>
</evidence>
<dbReference type="Proteomes" id="UP000518887">
    <property type="component" value="Unassembled WGS sequence"/>
</dbReference>
<feature type="transmembrane region" description="Helical" evidence="7">
    <location>
        <begin position="151"/>
        <end position="179"/>
    </location>
</feature>
<accession>A0A7W8LLN3</accession>
<feature type="transmembrane region" description="Helical" evidence="7">
    <location>
        <begin position="14"/>
        <end position="38"/>
    </location>
</feature>
<evidence type="ECO:0000259" key="8">
    <source>
        <dbReference type="Pfam" id="PF04085"/>
    </source>
</evidence>
<keyword evidence="7" id="KW-1133">Transmembrane helix</keyword>
<evidence type="ECO:0000313" key="9">
    <source>
        <dbReference type="EMBL" id="MBB5225560.1"/>
    </source>
</evidence>
<dbReference type="Gene3D" id="2.40.10.350">
    <property type="entry name" value="Rod shape-determining protein MreC, domain 2"/>
    <property type="match status" value="1"/>
</dbReference>
<evidence type="ECO:0000256" key="5">
    <source>
        <dbReference type="PIRNR" id="PIRNR038471"/>
    </source>
</evidence>
<feature type="coiled-coil region" evidence="6">
    <location>
        <begin position="63"/>
        <end position="107"/>
    </location>
</feature>
<dbReference type="AlphaFoldDB" id="A0A7W8LLN3"/>
<keyword evidence="10" id="KW-1185">Reference proteome</keyword>
<evidence type="ECO:0000256" key="3">
    <source>
        <dbReference type="ARBA" id="ARBA00022960"/>
    </source>
</evidence>
<dbReference type="Gene3D" id="2.40.10.340">
    <property type="entry name" value="Rod shape-determining protein MreC, domain 1"/>
    <property type="match status" value="1"/>
</dbReference>
<dbReference type="PIRSF" id="PIRSF038471">
    <property type="entry name" value="MreC"/>
    <property type="match status" value="1"/>
</dbReference>
<comment type="caution">
    <text evidence="9">The sequence shown here is derived from an EMBL/GenBank/DDBJ whole genome shotgun (WGS) entry which is preliminary data.</text>
</comment>
<keyword evidence="7" id="KW-0472">Membrane</keyword>
<evidence type="ECO:0000256" key="6">
    <source>
        <dbReference type="SAM" id="Coils"/>
    </source>
</evidence>
<evidence type="ECO:0000256" key="4">
    <source>
        <dbReference type="ARBA" id="ARBA00032089"/>
    </source>
</evidence>
<evidence type="ECO:0000256" key="7">
    <source>
        <dbReference type="SAM" id="Phobius"/>
    </source>
</evidence>
<comment type="similarity">
    <text evidence="1 5">Belongs to the MreC family.</text>
</comment>
<dbReference type="GO" id="GO:0005886">
    <property type="term" value="C:plasma membrane"/>
    <property type="evidence" value="ECO:0007669"/>
    <property type="project" value="TreeGrafter"/>
</dbReference>
<name>A0A7W8LLN3_9SPIR</name>
<dbReference type="Pfam" id="PF04085">
    <property type="entry name" value="MreC"/>
    <property type="match status" value="1"/>
</dbReference>
<dbReference type="PANTHER" id="PTHR34138:SF1">
    <property type="entry name" value="CELL SHAPE-DETERMINING PROTEIN MREC"/>
    <property type="match status" value="1"/>
</dbReference>
<proteinExistence type="inferred from homology"/>
<keyword evidence="6" id="KW-0175">Coiled coil</keyword>
<sequence length="284" mass="31091">MASKHSFKFGLSEFLLIGFVVFSGIMLAFHSGGFVVNFQQVGFTALSSMQKGVSAVASGIGDTFNAVKELARLREENKELTERLKNYEILQRSNTDIKKENERLKEQLGFSLSLQEKNYPAQIISRNPDSLYSAFTINKGSRHGIRKNMPVLAIQGGIVGLVGKVVTVGALTSLVMPIYDSKCSVSARIQNTRDIGLVTGDGSVDSPLNMTYIKKRVLDELQVGDLIVTSGESGNFMGDIPIGSISDIKVLDYDSSLSIKVMPVIDFSRIEMVIVSDLHEMNVK</sequence>
<protein>
    <recommendedName>
        <fullName evidence="2 5">Cell shape-determining protein MreC</fullName>
    </recommendedName>
    <alternativeName>
        <fullName evidence="4 5">Cell shape protein MreC</fullName>
    </alternativeName>
</protein>
<evidence type="ECO:0000256" key="2">
    <source>
        <dbReference type="ARBA" id="ARBA00013855"/>
    </source>
</evidence>
<dbReference type="PANTHER" id="PTHR34138">
    <property type="entry name" value="CELL SHAPE-DETERMINING PROTEIN MREC"/>
    <property type="match status" value="1"/>
</dbReference>
<dbReference type="EMBL" id="JACHFQ010000003">
    <property type="protein sequence ID" value="MBB5225560.1"/>
    <property type="molecule type" value="Genomic_DNA"/>
</dbReference>
<comment type="function">
    <text evidence="5">Involved in formation and maintenance of cell shape.</text>
</comment>